<gene>
    <name evidence="3" type="ordered locus">AciX9_2992</name>
</gene>
<dbReference type="InterPro" id="IPR001451">
    <property type="entry name" value="Hexapep"/>
</dbReference>
<dbReference type="InterPro" id="IPR011004">
    <property type="entry name" value="Trimer_LpxA-like_sf"/>
</dbReference>
<feature type="domain" description="Tetrahydrodipicolinate-N-succinyltransferase chain A" evidence="2">
    <location>
        <begin position="9"/>
        <end position="74"/>
    </location>
</feature>
<dbReference type="PaxDb" id="1198114-AciX9_2992"/>
<dbReference type="Pfam" id="PF14805">
    <property type="entry name" value="THDPS_N_2"/>
    <property type="match status" value="1"/>
</dbReference>
<dbReference type="Gene3D" id="1.10.166.10">
    <property type="entry name" value="Tetrahydrodipicolinate-N-succinyltransferase, N-terminal domain"/>
    <property type="match status" value="1"/>
</dbReference>
<dbReference type="InterPro" id="IPR050179">
    <property type="entry name" value="Trans_hexapeptide_repeat"/>
</dbReference>
<dbReference type="SUPFAM" id="SSF51161">
    <property type="entry name" value="Trimeric LpxA-like enzymes"/>
    <property type="match status" value="1"/>
</dbReference>
<dbReference type="Proteomes" id="UP000000343">
    <property type="component" value="Chromosome"/>
</dbReference>
<dbReference type="PANTHER" id="PTHR43300:SF10">
    <property type="entry name" value="2,3,4,5-TETRAHYDROPYRIDINE-2,6-DICARBOXYLATE N-ACETYLTRANSFERASE"/>
    <property type="match status" value="1"/>
</dbReference>
<reference evidence="4" key="1">
    <citation type="submission" date="2011-01" db="EMBL/GenBank/DDBJ databases">
        <title>Complete sequence of chromosome of Acidobacterium sp. MP5ACTX9.</title>
        <authorList>
            <consortium name="US DOE Joint Genome Institute"/>
            <person name="Lucas S."/>
            <person name="Copeland A."/>
            <person name="Lapidus A."/>
            <person name="Cheng J.-F."/>
            <person name="Goodwin L."/>
            <person name="Pitluck S."/>
            <person name="Teshima H."/>
            <person name="Detter J.C."/>
            <person name="Han C."/>
            <person name="Tapia R."/>
            <person name="Land M."/>
            <person name="Hauser L."/>
            <person name="Kyrpides N."/>
            <person name="Ivanova N."/>
            <person name="Ovchinnikova G."/>
            <person name="Pagani I."/>
            <person name="Rawat S.R."/>
            <person name="Mannisto M."/>
            <person name="Haggblom M.M."/>
            <person name="Woyke T."/>
        </authorList>
    </citation>
    <scope>NUCLEOTIDE SEQUENCE [LARGE SCALE GENOMIC DNA]</scope>
    <source>
        <strain evidence="4">MP5ACTX9</strain>
    </source>
</reference>
<dbReference type="Pfam" id="PF14602">
    <property type="entry name" value="Hexapep_2"/>
    <property type="match status" value="1"/>
</dbReference>
<name>E8WZP1_GRATM</name>
<dbReference type="KEGG" id="acm:AciX9_2992"/>
<keyword evidence="3" id="KW-0808">Transferase</keyword>
<evidence type="ECO:0000313" key="3">
    <source>
        <dbReference type="EMBL" id="ADW70015.1"/>
    </source>
</evidence>
<dbReference type="InterPro" id="IPR023180">
    <property type="entry name" value="THP_succinylTrfase_dom1"/>
</dbReference>
<comment type="similarity">
    <text evidence="1">Belongs to the transferase hexapeptide repeat family.</text>
</comment>
<organism evidence="4">
    <name type="scientific">Granulicella tundricola (strain ATCC BAA-1859 / DSM 23138 / MP5ACTX9)</name>
    <dbReference type="NCBI Taxonomy" id="1198114"/>
    <lineage>
        <taxon>Bacteria</taxon>
        <taxon>Pseudomonadati</taxon>
        <taxon>Acidobacteriota</taxon>
        <taxon>Terriglobia</taxon>
        <taxon>Terriglobales</taxon>
        <taxon>Acidobacteriaceae</taxon>
        <taxon>Granulicella</taxon>
    </lineage>
</organism>
<evidence type="ECO:0000256" key="1">
    <source>
        <dbReference type="ARBA" id="ARBA00007274"/>
    </source>
</evidence>
<sequence>MTDQNFSTLQQQIEHHFAQGPAAIGNPEALAAFATLREALESGALRSASPDPTSPIGWTVNAWVKRGILLGFRLGHLVSAEDGKFVDKNTYPAQIFTAEQGTRIVPGGSSVRAGAFLSKGVVMMPPAYVNVGAYVDEGTMIDSHALVGSCAQIGKRVHLSAAAQIGGVLEPVNASPVIIEDDALIGGNTGVYEGTIVRTRAVLAAGTVLTRGTPVYDLVTGEIHRATADTPLIIPAGAVVVPGSRAITSGKGKDWNLSVATPIIVKYRDEKTELSLALEDLLR</sequence>
<dbReference type="EMBL" id="CP002480">
    <property type="protein sequence ID" value="ADW70015.1"/>
    <property type="molecule type" value="Genomic_DNA"/>
</dbReference>
<dbReference type="NCBIfam" id="NF008808">
    <property type="entry name" value="PRK11830.1"/>
    <property type="match status" value="1"/>
</dbReference>
<dbReference type="CDD" id="cd03350">
    <property type="entry name" value="LbH_THP_succinylT"/>
    <property type="match status" value="1"/>
</dbReference>
<dbReference type="OrthoDB" id="9788080at2"/>
<dbReference type="HOGENOM" id="CLU_050859_0_1_0"/>
<evidence type="ECO:0000259" key="2">
    <source>
        <dbReference type="Pfam" id="PF14805"/>
    </source>
</evidence>
<dbReference type="GO" id="GO:0016740">
    <property type="term" value="F:transferase activity"/>
    <property type="evidence" value="ECO:0007669"/>
    <property type="project" value="UniProtKB-KW"/>
</dbReference>
<dbReference type="AlphaFoldDB" id="E8WZP1"/>
<proteinExistence type="inferred from homology"/>
<accession>E8WZP1</accession>
<keyword evidence="4" id="KW-1185">Reference proteome</keyword>
<dbReference type="RefSeq" id="WP_013581329.1">
    <property type="nucleotide sequence ID" value="NC_015064.1"/>
</dbReference>
<dbReference type="PANTHER" id="PTHR43300">
    <property type="entry name" value="ACETYLTRANSFERASE"/>
    <property type="match status" value="1"/>
</dbReference>
<evidence type="ECO:0000313" key="4">
    <source>
        <dbReference type="Proteomes" id="UP000000343"/>
    </source>
</evidence>
<dbReference type="Gene3D" id="2.160.10.10">
    <property type="entry name" value="Hexapeptide repeat proteins"/>
    <property type="match status" value="1"/>
</dbReference>
<protein>
    <submittedName>
        <fullName evidence="3">2,3,4,5-tetrahydropyridine-2,6-carboxylate N-succinyltransferase</fullName>
    </submittedName>
</protein>
<dbReference type="eggNOG" id="COG2171">
    <property type="taxonomic scope" value="Bacteria"/>
</dbReference>
<dbReference type="InterPro" id="IPR037133">
    <property type="entry name" value="THP_succinylTrfase_N_sf"/>
</dbReference>
<dbReference type="STRING" id="1198114.AciX9_2992"/>